<keyword evidence="8 10" id="KW-0472">Membrane</keyword>
<keyword evidence="4 10" id="KW-0813">Transport</keyword>
<proteinExistence type="inferred from homology"/>
<dbReference type="PANTHER" id="PTHR12929:SF4">
    <property type="entry name" value="SOLUTE CARRIER FAMILY 52, RIBOFLAVIN TRANSPORTER, MEMBER 3"/>
    <property type="match status" value="1"/>
</dbReference>
<comment type="caution">
    <text evidence="11">The sequence shown here is derived from an EMBL/GenBank/DDBJ whole genome shotgun (WGS) entry which is preliminary data.</text>
</comment>
<feature type="transmembrane region" description="Helical" evidence="10">
    <location>
        <begin position="197"/>
        <end position="217"/>
    </location>
</feature>
<evidence type="ECO:0000256" key="9">
    <source>
        <dbReference type="ARBA" id="ARBA00023180"/>
    </source>
</evidence>
<evidence type="ECO:0000313" key="11">
    <source>
        <dbReference type="EMBL" id="NXS14537.1"/>
    </source>
</evidence>
<feature type="transmembrane region" description="Helical" evidence="10">
    <location>
        <begin position="282"/>
        <end position="301"/>
    </location>
</feature>
<dbReference type="InterPro" id="IPR009357">
    <property type="entry name" value="Riboflavin_transptr"/>
</dbReference>
<feature type="transmembrane region" description="Helical" evidence="10">
    <location>
        <begin position="42"/>
        <end position="61"/>
    </location>
</feature>
<keyword evidence="12" id="KW-1185">Reference proteome</keyword>
<dbReference type="GO" id="GO:0032217">
    <property type="term" value="F:riboflavin transmembrane transporter activity"/>
    <property type="evidence" value="ECO:0007669"/>
    <property type="project" value="UniProtKB-UniRule"/>
</dbReference>
<feature type="transmembrane region" description="Helical" evidence="10">
    <location>
        <begin position="313"/>
        <end position="335"/>
    </location>
</feature>
<keyword evidence="6 10" id="KW-0812">Transmembrane</keyword>
<evidence type="ECO:0000256" key="7">
    <source>
        <dbReference type="ARBA" id="ARBA00022989"/>
    </source>
</evidence>
<feature type="transmembrane region" description="Helical" evidence="10">
    <location>
        <begin position="342"/>
        <end position="365"/>
    </location>
</feature>
<evidence type="ECO:0000256" key="1">
    <source>
        <dbReference type="ARBA" id="ARBA00000215"/>
    </source>
</evidence>
<evidence type="ECO:0000256" key="5">
    <source>
        <dbReference type="ARBA" id="ARBA00022475"/>
    </source>
</evidence>
<comment type="similarity">
    <text evidence="3 10">Belongs to the riboflavin transporter family.</text>
</comment>
<dbReference type="AlphaFoldDB" id="A0A7L2S1C7"/>
<feature type="transmembrane region" description="Helical" evidence="10">
    <location>
        <begin position="73"/>
        <end position="93"/>
    </location>
</feature>
<dbReference type="Pfam" id="PF06237">
    <property type="entry name" value="SLC52_ribofla_tr"/>
    <property type="match status" value="1"/>
</dbReference>
<gene>
    <name evidence="11" type="primary">Slc52a3</name>
    <name evidence="11" type="ORF">NEOCOR_R08257</name>
</gene>
<evidence type="ECO:0000256" key="4">
    <source>
        <dbReference type="ARBA" id="ARBA00022448"/>
    </source>
</evidence>
<comment type="subcellular location">
    <subcellularLocation>
        <location evidence="2 10">Cell membrane</location>
        <topology evidence="2 10">Multi-pass membrane protein</topology>
    </subcellularLocation>
</comment>
<evidence type="ECO:0000256" key="2">
    <source>
        <dbReference type="ARBA" id="ARBA00004651"/>
    </source>
</evidence>
<comment type="function">
    <text evidence="10">Plasma membrane transporter mediating the uptake by cells of the water soluble vitamin B2/riboflavin that plays a key role in biochemical oxidation-reduction reactions of the carbohydrate, lipid, and amino acid metabolism.</text>
</comment>
<feature type="transmembrane region" description="Helical" evidence="10">
    <location>
        <begin position="409"/>
        <end position="431"/>
    </location>
</feature>
<keyword evidence="7 10" id="KW-1133">Transmembrane helix</keyword>
<comment type="catalytic activity">
    <reaction evidence="1 10">
        <text>riboflavin(in) = riboflavin(out)</text>
        <dbReference type="Rhea" id="RHEA:35015"/>
        <dbReference type="ChEBI" id="CHEBI:57986"/>
    </reaction>
</comment>
<evidence type="ECO:0000313" key="12">
    <source>
        <dbReference type="Proteomes" id="UP000560066"/>
    </source>
</evidence>
<feature type="transmembrane region" description="Helical" evidence="10">
    <location>
        <begin position="377"/>
        <end position="397"/>
    </location>
</feature>
<sequence>MALLTHLLACIFGTGSWVAVNGLWVEVPLLVTILPEQWDLPSYITIIIQIANVGPLFVTLINRFWPGLLKEEAVIYMVVSLGVIACLLLSFLWDHTSLIAGMSHSIAFMILTFFLSLVDCTSSVTFLPFMMQLQPQYTTTFFIGEGLSGLIPALIALGQGSGISTCTNVSYELNITTGNETMFQLESQYLPPRFSTLIFFLLLTAMMLSCLVSFFFLTRQPKVWELSQQQLFSSNIMLNSFDQILDEGADSQLSRACSCSKDPRGPGDILPEVSYSPAKLTFIYLLIAWVTALTNGVLPSVQSYSCLPYGHTTYHLATTLSSMANPLSCVVAMLLPNRSLTLLGILTMAGTGFGAYNMAIAVMSPCPLLQQSEWGDAIIILSWVLFTGTLTYVKVMAGVILRSRSHSALVWYGALEQLGSLLGALLMFPLVNIYSLFKSADYCNLECPA</sequence>
<feature type="non-terminal residue" evidence="11">
    <location>
        <position position="449"/>
    </location>
</feature>
<organism evidence="11 12">
    <name type="scientific">Neodrepanis coruscans</name>
    <name type="common">wattled asity</name>
    <dbReference type="NCBI Taxonomy" id="254563"/>
    <lineage>
        <taxon>Eukaryota</taxon>
        <taxon>Metazoa</taxon>
        <taxon>Chordata</taxon>
        <taxon>Craniata</taxon>
        <taxon>Vertebrata</taxon>
        <taxon>Euteleostomi</taxon>
        <taxon>Archelosauria</taxon>
        <taxon>Archosauria</taxon>
        <taxon>Dinosauria</taxon>
        <taxon>Saurischia</taxon>
        <taxon>Theropoda</taxon>
        <taxon>Coelurosauria</taxon>
        <taxon>Aves</taxon>
        <taxon>Neognathae</taxon>
        <taxon>Neoaves</taxon>
        <taxon>Telluraves</taxon>
        <taxon>Australaves</taxon>
        <taxon>Passeriformes</taxon>
        <taxon>Philepittidae</taxon>
        <taxon>Neodrepanis</taxon>
    </lineage>
</organism>
<feature type="non-terminal residue" evidence="11">
    <location>
        <position position="1"/>
    </location>
</feature>
<protein>
    <recommendedName>
        <fullName evidence="10">Riboflavin transporter</fullName>
    </recommendedName>
</protein>
<dbReference type="PANTHER" id="PTHR12929">
    <property type="entry name" value="SOLUTE CARRIER FAMILY 52"/>
    <property type="match status" value="1"/>
</dbReference>
<evidence type="ECO:0000256" key="8">
    <source>
        <dbReference type="ARBA" id="ARBA00023136"/>
    </source>
</evidence>
<accession>A0A7L2S1C7</accession>
<evidence type="ECO:0000256" key="6">
    <source>
        <dbReference type="ARBA" id="ARBA00022692"/>
    </source>
</evidence>
<dbReference type="EMBL" id="VYZS01350326">
    <property type="protein sequence ID" value="NXS14537.1"/>
    <property type="molecule type" value="Genomic_DNA"/>
</dbReference>
<keyword evidence="5 10" id="KW-1003">Cell membrane</keyword>
<dbReference type="GO" id="GO:0005886">
    <property type="term" value="C:plasma membrane"/>
    <property type="evidence" value="ECO:0007669"/>
    <property type="project" value="UniProtKB-SubCell"/>
</dbReference>
<evidence type="ECO:0000256" key="3">
    <source>
        <dbReference type="ARBA" id="ARBA00006366"/>
    </source>
</evidence>
<dbReference type="OrthoDB" id="9995836at2759"/>
<feature type="transmembrane region" description="Helical" evidence="10">
    <location>
        <begin position="105"/>
        <end position="127"/>
    </location>
</feature>
<keyword evidence="9" id="KW-0325">Glycoprotein</keyword>
<name>A0A7L2S1C7_9PASS</name>
<evidence type="ECO:0000256" key="10">
    <source>
        <dbReference type="RuleBase" id="RU368035"/>
    </source>
</evidence>
<reference evidence="11 12" key="1">
    <citation type="submission" date="2019-09" db="EMBL/GenBank/DDBJ databases">
        <title>Bird 10,000 Genomes (B10K) Project - Family phase.</title>
        <authorList>
            <person name="Zhang G."/>
        </authorList>
    </citation>
    <scope>NUCLEOTIDE SEQUENCE [LARGE SCALE GENOMIC DNA]</scope>
    <source>
        <strain evidence="11">B10K-DU-002-79</strain>
    </source>
</reference>
<feature type="transmembrane region" description="Helical" evidence="10">
    <location>
        <begin position="139"/>
        <end position="158"/>
    </location>
</feature>
<dbReference type="Proteomes" id="UP000560066">
    <property type="component" value="Unassembled WGS sequence"/>
</dbReference>